<sequence length="66" mass="6686">MAAVFMMVSPKGGANLSRGECLRKSEWSGSTPDAVGGRPIAPAMENPQVDRAIAMVAATVPGSAPS</sequence>
<dbReference type="Proteomes" id="UP001596292">
    <property type="component" value="Unassembled WGS sequence"/>
</dbReference>
<evidence type="ECO:0000313" key="1">
    <source>
        <dbReference type="EMBL" id="MFC6791263.1"/>
    </source>
</evidence>
<name>A0ABW2BLB0_9HYPH</name>
<dbReference type="RefSeq" id="WP_378971944.1">
    <property type="nucleotide sequence ID" value="NZ_JBHSWN010000001.1"/>
</dbReference>
<evidence type="ECO:0000313" key="2">
    <source>
        <dbReference type="Proteomes" id="UP001596292"/>
    </source>
</evidence>
<protein>
    <submittedName>
        <fullName evidence="1">Uncharacterized protein</fullName>
    </submittedName>
</protein>
<proteinExistence type="predicted"/>
<gene>
    <name evidence="1" type="ORF">ACFQE0_17540</name>
</gene>
<dbReference type="EMBL" id="JBHSWN010000001">
    <property type="protein sequence ID" value="MFC6791263.1"/>
    <property type="molecule type" value="Genomic_DNA"/>
</dbReference>
<accession>A0ABW2BLB0</accession>
<organism evidence="1 2">
    <name type="scientific">Methylobacterium komagatae</name>
    <dbReference type="NCBI Taxonomy" id="374425"/>
    <lineage>
        <taxon>Bacteria</taxon>
        <taxon>Pseudomonadati</taxon>
        <taxon>Pseudomonadota</taxon>
        <taxon>Alphaproteobacteria</taxon>
        <taxon>Hyphomicrobiales</taxon>
        <taxon>Methylobacteriaceae</taxon>
        <taxon>Methylobacterium</taxon>
    </lineage>
</organism>
<comment type="caution">
    <text evidence="1">The sequence shown here is derived from an EMBL/GenBank/DDBJ whole genome shotgun (WGS) entry which is preliminary data.</text>
</comment>
<reference evidence="2" key="1">
    <citation type="journal article" date="2019" name="Int. J. Syst. Evol. Microbiol.">
        <title>The Global Catalogue of Microorganisms (GCM) 10K type strain sequencing project: providing services to taxonomists for standard genome sequencing and annotation.</title>
        <authorList>
            <consortium name="The Broad Institute Genomics Platform"/>
            <consortium name="The Broad Institute Genome Sequencing Center for Infectious Disease"/>
            <person name="Wu L."/>
            <person name="Ma J."/>
        </authorList>
    </citation>
    <scope>NUCLEOTIDE SEQUENCE [LARGE SCALE GENOMIC DNA]</scope>
    <source>
        <strain evidence="2">CCUG 48316</strain>
    </source>
</reference>
<keyword evidence="2" id="KW-1185">Reference proteome</keyword>